<dbReference type="InterPro" id="IPR002491">
    <property type="entry name" value="ABC_transptr_periplasmic_BD"/>
</dbReference>
<dbReference type="InterPro" id="IPR051313">
    <property type="entry name" value="Bact_iron-sidero_bind"/>
</dbReference>
<evidence type="ECO:0000313" key="8">
    <source>
        <dbReference type="Proteomes" id="UP000186455"/>
    </source>
</evidence>
<dbReference type="Pfam" id="PF01497">
    <property type="entry name" value="Peripla_BP_2"/>
    <property type="match status" value="1"/>
</dbReference>
<name>A0A1Q4VC19_9ACTN</name>
<dbReference type="PROSITE" id="PS50983">
    <property type="entry name" value="FE_B12_PBP"/>
    <property type="match status" value="1"/>
</dbReference>
<proteinExistence type="inferred from homology"/>
<evidence type="ECO:0000256" key="3">
    <source>
        <dbReference type="ARBA" id="ARBA00022448"/>
    </source>
</evidence>
<feature type="region of interest" description="Disordered" evidence="5">
    <location>
        <begin position="1"/>
        <end position="35"/>
    </location>
</feature>
<dbReference type="EMBL" id="LFBV01000002">
    <property type="protein sequence ID" value="OKH95230.1"/>
    <property type="molecule type" value="Genomic_DNA"/>
</dbReference>
<dbReference type="PANTHER" id="PTHR30532:SF1">
    <property type="entry name" value="IRON(3+)-HYDROXAMATE-BINDING PROTEIN FHUD"/>
    <property type="match status" value="1"/>
</dbReference>
<comment type="similarity">
    <text evidence="2">Belongs to the bacterial solute-binding protein 8 family.</text>
</comment>
<dbReference type="GO" id="GO:0030288">
    <property type="term" value="C:outer membrane-bounded periplasmic space"/>
    <property type="evidence" value="ECO:0007669"/>
    <property type="project" value="TreeGrafter"/>
</dbReference>
<keyword evidence="4" id="KW-0732">Signal</keyword>
<accession>A0A1Q4VC19</accession>
<dbReference type="STRING" id="1048205.AB852_10605"/>
<evidence type="ECO:0000256" key="2">
    <source>
        <dbReference type="ARBA" id="ARBA00008814"/>
    </source>
</evidence>
<organism evidence="7 8">
    <name type="scientific">Streptomyces uncialis</name>
    <dbReference type="NCBI Taxonomy" id="1048205"/>
    <lineage>
        <taxon>Bacteria</taxon>
        <taxon>Bacillati</taxon>
        <taxon>Actinomycetota</taxon>
        <taxon>Actinomycetes</taxon>
        <taxon>Kitasatosporales</taxon>
        <taxon>Streptomycetaceae</taxon>
        <taxon>Streptomyces</taxon>
    </lineage>
</organism>
<feature type="domain" description="Fe/B12 periplasmic-binding" evidence="6">
    <location>
        <begin position="38"/>
        <end position="295"/>
    </location>
</feature>
<protein>
    <submittedName>
        <fullName evidence="7">Iron ABC transporter substrate-binding protein</fullName>
    </submittedName>
</protein>
<dbReference type="GO" id="GO:1901678">
    <property type="term" value="P:iron coordination entity transport"/>
    <property type="evidence" value="ECO:0007669"/>
    <property type="project" value="UniProtKB-ARBA"/>
</dbReference>
<dbReference type="Gene3D" id="3.40.50.1980">
    <property type="entry name" value="Nitrogenase molybdenum iron protein domain"/>
    <property type="match status" value="2"/>
</dbReference>
<comment type="subcellular location">
    <subcellularLocation>
        <location evidence="1">Cell envelope</location>
    </subcellularLocation>
</comment>
<dbReference type="PANTHER" id="PTHR30532">
    <property type="entry name" value="IRON III DICITRATE-BINDING PERIPLASMIC PROTEIN"/>
    <property type="match status" value="1"/>
</dbReference>
<keyword evidence="8" id="KW-1185">Reference proteome</keyword>
<gene>
    <name evidence="7" type="ORF">AB852_10605</name>
</gene>
<dbReference type="AlphaFoldDB" id="A0A1Q4VC19"/>
<comment type="caution">
    <text evidence="7">The sequence shown here is derived from an EMBL/GenBank/DDBJ whole genome shotgun (WGS) entry which is preliminary data.</text>
</comment>
<reference evidence="7 8" key="1">
    <citation type="submission" date="2015-06" db="EMBL/GenBank/DDBJ databases">
        <title>Cloning and characterization of the uncialamcin biosynthetic gene cluster.</title>
        <authorList>
            <person name="Yan X."/>
            <person name="Huang T."/>
            <person name="Ge H."/>
            <person name="Shen B."/>
        </authorList>
    </citation>
    <scope>NUCLEOTIDE SEQUENCE [LARGE SCALE GENOMIC DNA]</scope>
    <source>
        <strain evidence="7 8">DCA2648</strain>
    </source>
</reference>
<evidence type="ECO:0000256" key="4">
    <source>
        <dbReference type="ARBA" id="ARBA00022729"/>
    </source>
</evidence>
<evidence type="ECO:0000313" key="7">
    <source>
        <dbReference type="EMBL" id="OKH95230.1"/>
    </source>
</evidence>
<keyword evidence="3" id="KW-0813">Transport</keyword>
<sequence length="295" mass="31883">MSESSGDDNSGADKGAEGGLRSVKTDNGTVRLPRNPERVVVTDNYAALMLLELGLVPVGVPDGTANPTLMPKRDHERLKDVKTIGAVGSPNSQAVAALKPDMILDQFYKDKSAPLKSVAPVAHFDWATSGALWHDQIAKAALAVNREDKLTEIKKRYQDRLGEVKAAYSKQIATSTWAPLSGGQSGQFFLGTPLVTVMRDVGLKIGAGIPADKAGFLAKSYEEIDVLDDCTALIYPVQFDGKPTPTTQQLLDNKLWKKVPAVKAGRAFSSQHFLMANYTFAIGAVDEIEEMLRKL</sequence>
<dbReference type="Proteomes" id="UP000186455">
    <property type="component" value="Unassembled WGS sequence"/>
</dbReference>
<evidence type="ECO:0000256" key="1">
    <source>
        <dbReference type="ARBA" id="ARBA00004196"/>
    </source>
</evidence>
<evidence type="ECO:0000259" key="6">
    <source>
        <dbReference type="PROSITE" id="PS50983"/>
    </source>
</evidence>
<dbReference type="SUPFAM" id="SSF53807">
    <property type="entry name" value="Helical backbone' metal receptor"/>
    <property type="match status" value="1"/>
</dbReference>
<evidence type="ECO:0000256" key="5">
    <source>
        <dbReference type="SAM" id="MobiDB-lite"/>
    </source>
</evidence>